<protein>
    <submittedName>
        <fullName evidence="1">Uncharacterized protein</fullName>
    </submittedName>
</protein>
<evidence type="ECO:0000313" key="1">
    <source>
        <dbReference type="EMBL" id="CAL8090992.1"/>
    </source>
</evidence>
<keyword evidence="2" id="KW-1185">Reference proteome</keyword>
<sequence length="319" mass="37069">MYCWGQPVDLFLCKPPTITSMDYSEWSDKEKIQFNLCWAYNKMNIYENNLKEAEQLEFNEACLKEGPKWGHVQPIDDVDYFDIYHTEIALPPELIDVNITADERPTSLRIFNELAFEYVIKILNWEPVACEPIVPSHKPLQCINGVCTCMEFKSEIGNAFRNHFPVYRDIEQKTVKLVEKDGKCVFPESRECVVQPNEQAFIDNTDPNKLPYTIPCFYHNQVCVITGNGFHCNRTNVINTIRAYNKYAETRLGVRLLPFRLYYPIPCHCVDHEEVETGDMPRTGYKQIFAEGLEKPISSAQHIKTGFLKVILLTLFFLK</sequence>
<organism evidence="1 2">
    <name type="scientific">Orchesella dallaii</name>
    <dbReference type="NCBI Taxonomy" id="48710"/>
    <lineage>
        <taxon>Eukaryota</taxon>
        <taxon>Metazoa</taxon>
        <taxon>Ecdysozoa</taxon>
        <taxon>Arthropoda</taxon>
        <taxon>Hexapoda</taxon>
        <taxon>Collembola</taxon>
        <taxon>Entomobryomorpha</taxon>
        <taxon>Entomobryoidea</taxon>
        <taxon>Orchesellidae</taxon>
        <taxon>Orchesellinae</taxon>
        <taxon>Orchesella</taxon>
    </lineage>
</organism>
<comment type="caution">
    <text evidence="1">The sequence shown here is derived from an EMBL/GenBank/DDBJ whole genome shotgun (WGS) entry which is preliminary data.</text>
</comment>
<name>A0ABP1Q7M4_9HEXA</name>
<dbReference type="EMBL" id="CAXLJM020000024">
    <property type="protein sequence ID" value="CAL8090992.1"/>
    <property type="molecule type" value="Genomic_DNA"/>
</dbReference>
<accession>A0ABP1Q7M4</accession>
<gene>
    <name evidence="1" type="ORF">ODALV1_LOCUS7797</name>
</gene>
<reference evidence="1 2" key="1">
    <citation type="submission" date="2024-08" db="EMBL/GenBank/DDBJ databases">
        <authorList>
            <person name="Cucini C."/>
            <person name="Frati F."/>
        </authorList>
    </citation>
    <scope>NUCLEOTIDE SEQUENCE [LARGE SCALE GENOMIC DNA]</scope>
</reference>
<evidence type="ECO:0000313" key="2">
    <source>
        <dbReference type="Proteomes" id="UP001642540"/>
    </source>
</evidence>
<dbReference type="Proteomes" id="UP001642540">
    <property type="component" value="Unassembled WGS sequence"/>
</dbReference>
<proteinExistence type="predicted"/>